<evidence type="ECO:0000313" key="1">
    <source>
        <dbReference type="EMBL" id="CAG8689054.1"/>
    </source>
</evidence>
<dbReference type="EMBL" id="CAJVPU010023610">
    <property type="protein sequence ID" value="CAG8689054.1"/>
    <property type="molecule type" value="Genomic_DNA"/>
</dbReference>
<evidence type="ECO:0000313" key="2">
    <source>
        <dbReference type="Proteomes" id="UP000789702"/>
    </source>
</evidence>
<protein>
    <submittedName>
        <fullName evidence="1">6358_t:CDS:1</fullName>
    </submittedName>
</protein>
<keyword evidence="2" id="KW-1185">Reference proteome</keyword>
<feature type="non-terminal residue" evidence="1">
    <location>
        <position position="1"/>
    </location>
</feature>
<accession>A0ACA9P897</accession>
<proteinExistence type="predicted"/>
<comment type="caution">
    <text evidence="1">The sequence shown here is derived from an EMBL/GenBank/DDBJ whole genome shotgun (WGS) entry which is preliminary data.</text>
</comment>
<name>A0ACA9P897_9GLOM</name>
<gene>
    <name evidence="1" type="ORF">DHETER_LOCUS11156</name>
</gene>
<sequence>KRTSPDTIPISKKSFMPTEIPVIRKRTFPIADEGINGFGGFGSFGGLGGFGGLGLLPLAGGFGAVPLTPFNGGFGGAIPFGAI</sequence>
<reference evidence="1" key="1">
    <citation type="submission" date="2021-06" db="EMBL/GenBank/DDBJ databases">
        <authorList>
            <person name="Kallberg Y."/>
            <person name="Tangrot J."/>
            <person name="Rosling A."/>
        </authorList>
    </citation>
    <scope>NUCLEOTIDE SEQUENCE</scope>
    <source>
        <strain evidence="1">IL203A</strain>
    </source>
</reference>
<dbReference type="Proteomes" id="UP000789702">
    <property type="component" value="Unassembled WGS sequence"/>
</dbReference>
<organism evidence="1 2">
    <name type="scientific">Dentiscutata heterogama</name>
    <dbReference type="NCBI Taxonomy" id="1316150"/>
    <lineage>
        <taxon>Eukaryota</taxon>
        <taxon>Fungi</taxon>
        <taxon>Fungi incertae sedis</taxon>
        <taxon>Mucoromycota</taxon>
        <taxon>Glomeromycotina</taxon>
        <taxon>Glomeromycetes</taxon>
        <taxon>Diversisporales</taxon>
        <taxon>Gigasporaceae</taxon>
        <taxon>Dentiscutata</taxon>
    </lineage>
</organism>